<accession>A0A8S4A2N1</accession>
<feature type="transmembrane region" description="Helical" evidence="1">
    <location>
        <begin position="105"/>
        <end position="127"/>
    </location>
</feature>
<name>A0A8S4A2N1_9EUPU</name>
<feature type="non-terminal residue" evidence="3">
    <location>
        <position position="1"/>
    </location>
</feature>
<dbReference type="AlphaFoldDB" id="A0A8S4A2N1"/>
<keyword evidence="1" id="KW-0472">Membrane</keyword>
<keyword evidence="1" id="KW-0812">Transmembrane</keyword>
<comment type="caution">
    <text evidence="3">The sequence shown here is derived from an EMBL/GenBank/DDBJ whole genome shotgun (WGS) entry which is preliminary data.</text>
</comment>
<protein>
    <recommendedName>
        <fullName evidence="2">Mab-21-like HhH/H2TH-like domain-containing protein</fullName>
    </recommendedName>
</protein>
<dbReference type="PANTHER" id="PTHR10656">
    <property type="entry name" value="CELL FATE DETERMINING PROTEIN MAB21-RELATED"/>
    <property type="match status" value="1"/>
</dbReference>
<organism evidence="3 4">
    <name type="scientific">Candidula unifasciata</name>
    <dbReference type="NCBI Taxonomy" id="100452"/>
    <lineage>
        <taxon>Eukaryota</taxon>
        <taxon>Metazoa</taxon>
        <taxon>Spiralia</taxon>
        <taxon>Lophotrochozoa</taxon>
        <taxon>Mollusca</taxon>
        <taxon>Gastropoda</taxon>
        <taxon>Heterobranchia</taxon>
        <taxon>Euthyneura</taxon>
        <taxon>Panpulmonata</taxon>
        <taxon>Eupulmonata</taxon>
        <taxon>Stylommatophora</taxon>
        <taxon>Helicina</taxon>
        <taxon>Helicoidea</taxon>
        <taxon>Geomitridae</taxon>
        <taxon>Candidula</taxon>
    </lineage>
</organism>
<keyword evidence="1" id="KW-1133">Transmembrane helix</keyword>
<evidence type="ECO:0000313" key="3">
    <source>
        <dbReference type="EMBL" id="CAG5136007.1"/>
    </source>
</evidence>
<sequence length="749" mass="84207">CSMEWLTSVLPASVSYNISVLLSILSCEDDAFSDVEKSSSENVVEISYNEKAEDGIIENIVNFFVNPEPKPVYQQSCIHFEPKSAYFENHCKSLLHVNGNQTISLLYLALSGAILTFLLLLTIIWLLSKVYKSKSDVIENVLEDHQHSVAESEVEQTLSTNSEVSLSDSKKDRHFETLNKNKFDLPLVINIQEVHTQNVENMEHKLSLDNLFEDTVSHFLKELDQNLNTELCLPSESGDGGTSRSASSPYIPAALVSPLLPRRNLHLNANTAGTPGQRRTNESPSKYWIRFQKFRRQMSWVYPDANCDNFKCEQLSQSHNGLSSLIQFLHQRCSVKPRQWSAATAIVDYTLFLLESELTALFLESGGLLTITGFEGTGSVANGTQAGPVDKFQARLGISISSCSEISILHKRFHEVIPSGHVIIGVKCSGNFKQNIKCSRKACIQGVSGFYLLPQQVNEMVEMLIKKAAVRLIREHKSKTDRLPFKIQVSSQKTLVISFDTKLLQGLGLGIGEITLKIIPTLQIFVPQFGILPPLYAVPSQRNVQRNSRNPNSASADFLSRIIRDDGFADLLWEIDTEKLQAVIVQNIERKFMLSGVRGYHKECLMILKALFSKGDENNLLNKGEIDEHILDTVVCFLLQESPPSAWTLHSLTDRISDAVHFLKSAYENRLLPKFLIHNPHLLANITCLQAMTPVLSGHQQNLLTGITNDAATKVLEFIEQRLHETGLFRCMKPEFSSQMWEYEFFVFG</sequence>
<evidence type="ECO:0000259" key="2">
    <source>
        <dbReference type="Pfam" id="PF20266"/>
    </source>
</evidence>
<dbReference type="InterPro" id="IPR046906">
    <property type="entry name" value="Mab-21_HhH/H2TH-like"/>
</dbReference>
<proteinExistence type="predicted"/>
<dbReference type="EMBL" id="CAJHNH020008478">
    <property type="protein sequence ID" value="CAG5136007.1"/>
    <property type="molecule type" value="Genomic_DNA"/>
</dbReference>
<reference evidence="3" key="1">
    <citation type="submission" date="2021-04" db="EMBL/GenBank/DDBJ databases">
        <authorList>
            <consortium name="Molecular Ecology Group"/>
        </authorList>
    </citation>
    <scope>NUCLEOTIDE SEQUENCE</scope>
</reference>
<dbReference type="Gene3D" id="1.10.1410.40">
    <property type="match status" value="1"/>
</dbReference>
<dbReference type="PANTHER" id="PTHR10656:SF9">
    <property type="entry name" value="INOSITOL 1,4,5-TRISPHOSPHATE RECEPTOR-INTERACTING PROTEIN-LIKE 2"/>
    <property type="match status" value="1"/>
</dbReference>
<dbReference type="Proteomes" id="UP000678393">
    <property type="component" value="Unassembled WGS sequence"/>
</dbReference>
<evidence type="ECO:0000313" key="4">
    <source>
        <dbReference type="Proteomes" id="UP000678393"/>
    </source>
</evidence>
<evidence type="ECO:0000256" key="1">
    <source>
        <dbReference type="SAM" id="Phobius"/>
    </source>
</evidence>
<gene>
    <name evidence="3" type="ORF">CUNI_LOCUS21565</name>
</gene>
<dbReference type="OrthoDB" id="6159453at2759"/>
<dbReference type="Pfam" id="PF20266">
    <property type="entry name" value="Mab-21_C"/>
    <property type="match status" value="1"/>
</dbReference>
<keyword evidence="4" id="KW-1185">Reference proteome</keyword>
<feature type="domain" description="Mab-21-like HhH/H2TH-like" evidence="2">
    <location>
        <begin position="602"/>
        <end position="687"/>
    </location>
</feature>